<keyword evidence="2" id="KW-0169">Cobalamin biosynthesis</keyword>
<evidence type="ECO:0000256" key="1">
    <source>
        <dbReference type="ARBA" id="ARBA00004953"/>
    </source>
</evidence>
<dbReference type="SUPFAM" id="SSF53790">
    <property type="entry name" value="Tetrapyrrole methylase"/>
    <property type="match status" value="1"/>
</dbReference>
<evidence type="ECO:0000313" key="8">
    <source>
        <dbReference type="Proteomes" id="UP001550850"/>
    </source>
</evidence>
<dbReference type="InterPro" id="IPR012818">
    <property type="entry name" value="CbiE"/>
</dbReference>
<dbReference type="Gene3D" id="3.40.1010.10">
    <property type="entry name" value="Cobalt-precorrin-4 Transmethylase, Domain 1"/>
    <property type="match status" value="1"/>
</dbReference>
<dbReference type="EMBL" id="JBEZUR010000057">
    <property type="protein sequence ID" value="MEU3557415.1"/>
    <property type="molecule type" value="Genomic_DNA"/>
</dbReference>
<dbReference type="Proteomes" id="UP001550850">
    <property type="component" value="Unassembled WGS sequence"/>
</dbReference>
<gene>
    <name evidence="7" type="primary">cbiE</name>
    <name evidence="7" type="ORF">AB0E65_24850</name>
</gene>
<evidence type="ECO:0000256" key="5">
    <source>
        <dbReference type="ARBA" id="ARBA00022691"/>
    </source>
</evidence>
<feature type="domain" description="Tetrapyrrole methylase" evidence="6">
    <location>
        <begin position="22"/>
        <end position="210"/>
    </location>
</feature>
<keyword evidence="5" id="KW-0949">S-adenosyl-L-methionine</keyword>
<keyword evidence="8" id="KW-1185">Reference proteome</keyword>
<dbReference type="PANTHER" id="PTHR43182:SF1">
    <property type="entry name" value="COBALT-PRECORRIN-7 C(5)-METHYLTRANSFERASE"/>
    <property type="match status" value="1"/>
</dbReference>
<dbReference type="CDD" id="cd11644">
    <property type="entry name" value="Precorrin-6Y-MT"/>
    <property type="match status" value="1"/>
</dbReference>
<keyword evidence="3" id="KW-0489">Methyltransferase</keyword>
<dbReference type="InterPro" id="IPR014777">
    <property type="entry name" value="4pyrrole_Mease_sub1"/>
</dbReference>
<dbReference type="InterPro" id="IPR029063">
    <property type="entry name" value="SAM-dependent_MTases_sf"/>
</dbReference>
<organism evidence="7 8">
    <name type="scientific">Streptomyces fragilis</name>
    <dbReference type="NCBI Taxonomy" id="67301"/>
    <lineage>
        <taxon>Bacteria</taxon>
        <taxon>Bacillati</taxon>
        <taxon>Actinomycetota</taxon>
        <taxon>Actinomycetes</taxon>
        <taxon>Kitasatosporales</taxon>
        <taxon>Streptomycetaceae</taxon>
        <taxon>Streptomyces</taxon>
    </lineage>
</organism>
<comment type="caution">
    <text evidence="7">The sequence shown here is derived from an EMBL/GenBank/DDBJ whole genome shotgun (WGS) entry which is preliminary data.</text>
</comment>
<dbReference type="NCBIfam" id="TIGR02467">
    <property type="entry name" value="CbiE"/>
    <property type="match status" value="1"/>
</dbReference>
<dbReference type="NCBIfam" id="TIGR02469">
    <property type="entry name" value="CbiT"/>
    <property type="match status" value="1"/>
</dbReference>
<dbReference type="SUPFAM" id="SSF53335">
    <property type="entry name" value="S-adenosyl-L-methionine-dependent methyltransferases"/>
    <property type="match status" value="1"/>
</dbReference>
<name>A0ABV2YNW1_9ACTN</name>
<evidence type="ECO:0000256" key="2">
    <source>
        <dbReference type="ARBA" id="ARBA00022573"/>
    </source>
</evidence>
<accession>A0ABV2YNW1</accession>
<sequence>MTIGTPPPPAPSNTAPPAAVSRITVVGVTADGWPSLPERLRRTVREAEVVLGGRRHLAMLPEVAGQRREAWPSPLRAGLPPLLASLGGARVVALASGDPLVSGIGTTLVDLLGVASVRVEPAVSSVALARARMGWPSERCAVVTLVGRDPRLLLRELAPGHRVLVLSSDAGTPAAVAALLAGAGYGRSVLTVLGDLGAERESRLSGTADEWLASPPGEVSALNVLALELAGPPAHGLVAGLPDDAFENDGQLTRRDLRASALARLAPAPGQHLWDVGAGAGSVGIEWMRAHPTCATTAVEANTERAARVARNAGRLGVPGLRVVTGRAPDALAELPPPDAVFIGGGATRPGVLETCLGALRPGGRLVVHGVTLETETLLADAYRRHGGELTRLAVETTAPIGSFTGWTPARTVTQWSLTVG</sequence>
<protein>
    <submittedName>
        <fullName evidence="7">Precorrin-6y C5,15-methyltransferase (Decarboxylating) subunit CbiE</fullName>
    </submittedName>
</protein>
<evidence type="ECO:0000256" key="4">
    <source>
        <dbReference type="ARBA" id="ARBA00022679"/>
    </source>
</evidence>
<comment type="pathway">
    <text evidence="1">Cofactor biosynthesis; adenosylcobalamin biosynthesis.</text>
</comment>
<dbReference type="PANTHER" id="PTHR43182">
    <property type="entry name" value="COBALT-PRECORRIN-6B C(15)-METHYLTRANSFERASE (DECARBOXYLATING)"/>
    <property type="match status" value="1"/>
</dbReference>
<evidence type="ECO:0000256" key="3">
    <source>
        <dbReference type="ARBA" id="ARBA00022603"/>
    </source>
</evidence>
<dbReference type="CDD" id="cd02440">
    <property type="entry name" value="AdoMet_MTases"/>
    <property type="match status" value="1"/>
</dbReference>
<dbReference type="Gene3D" id="3.40.50.150">
    <property type="entry name" value="Vaccinia Virus protein VP39"/>
    <property type="match status" value="1"/>
</dbReference>
<reference evidence="7 8" key="1">
    <citation type="submission" date="2024-06" db="EMBL/GenBank/DDBJ databases">
        <title>The Natural Products Discovery Center: Release of the First 8490 Sequenced Strains for Exploring Actinobacteria Biosynthetic Diversity.</title>
        <authorList>
            <person name="Kalkreuter E."/>
            <person name="Kautsar S.A."/>
            <person name="Yang D."/>
            <person name="Bader C.D."/>
            <person name="Teijaro C.N."/>
            <person name="Fluegel L."/>
            <person name="Davis C.M."/>
            <person name="Simpson J.R."/>
            <person name="Lauterbach L."/>
            <person name="Steele A.D."/>
            <person name="Gui C."/>
            <person name="Meng S."/>
            <person name="Li G."/>
            <person name="Viehrig K."/>
            <person name="Ye F."/>
            <person name="Su P."/>
            <person name="Kiefer A.F."/>
            <person name="Nichols A."/>
            <person name="Cepeda A.J."/>
            <person name="Yan W."/>
            <person name="Fan B."/>
            <person name="Jiang Y."/>
            <person name="Adhikari A."/>
            <person name="Zheng C.-J."/>
            <person name="Schuster L."/>
            <person name="Cowan T.M."/>
            <person name="Smanski M.J."/>
            <person name="Chevrette M.G."/>
            <person name="De Carvalho L.P.S."/>
            <person name="Shen B."/>
        </authorList>
    </citation>
    <scope>NUCLEOTIDE SEQUENCE [LARGE SCALE GENOMIC DNA]</scope>
    <source>
        <strain evidence="7 8">NPDC038104</strain>
    </source>
</reference>
<dbReference type="InterPro" id="IPR006365">
    <property type="entry name" value="Cbl_synth_CobL"/>
</dbReference>
<proteinExistence type="predicted"/>
<dbReference type="PIRSF" id="PIRSF036428">
    <property type="entry name" value="CobL"/>
    <property type="match status" value="1"/>
</dbReference>
<dbReference type="RefSeq" id="WP_108955587.1">
    <property type="nucleotide sequence ID" value="NZ_BEVZ01000006.1"/>
</dbReference>
<dbReference type="InterPro" id="IPR014008">
    <property type="entry name" value="Cbl_synth_MTase_CbiT"/>
</dbReference>
<dbReference type="InterPro" id="IPR035996">
    <property type="entry name" value="4pyrrol_Methylase_sf"/>
</dbReference>
<evidence type="ECO:0000313" key="7">
    <source>
        <dbReference type="EMBL" id="MEU3557415.1"/>
    </source>
</evidence>
<dbReference type="Pfam" id="PF00590">
    <property type="entry name" value="TP_methylase"/>
    <property type="match status" value="1"/>
</dbReference>
<evidence type="ECO:0000259" key="6">
    <source>
        <dbReference type="Pfam" id="PF00590"/>
    </source>
</evidence>
<dbReference type="InterPro" id="IPR000878">
    <property type="entry name" value="4pyrrol_Mease"/>
</dbReference>
<dbReference type="InterPro" id="IPR050714">
    <property type="entry name" value="Cobalamin_biosynth_MTase"/>
</dbReference>
<keyword evidence="4" id="KW-0808">Transferase</keyword>